<dbReference type="CDD" id="cd02440">
    <property type="entry name" value="AdoMet_MTases"/>
    <property type="match status" value="1"/>
</dbReference>
<dbReference type="SMART" id="SM00826">
    <property type="entry name" value="PKS_DH"/>
    <property type="match status" value="1"/>
</dbReference>
<feature type="domain" description="Carrier" evidence="6">
    <location>
        <begin position="2136"/>
        <end position="2213"/>
    </location>
</feature>
<dbReference type="InterPro" id="IPR013968">
    <property type="entry name" value="PKS_KR"/>
</dbReference>
<dbReference type="Gene3D" id="3.40.50.150">
    <property type="entry name" value="Vaccinia Virus protein VP39"/>
    <property type="match status" value="1"/>
</dbReference>
<evidence type="ECO:0000259" key="6">
    <source>
        <dbReference type="PROSITE" id="PS50075"/>
    </source>
</evidence>
<dbReference type="PROSITE" id="PS50075">
    <property type="entry name" value="CARRIER"/>
    <property type="match status" value="1"/>
</dbReference>
<dbReference type="InterPro" id="IPR009081">
    <property type="entry name" value="PP-bd_ACP"/>
</dbReference>
<evidence type="ECO:0000313" key="9">
    <source>
        <dbReference type="EMBL" id="CRG83422.1"/>
    </source>
</evidence>
<evidence type="ECO:0000256" key="4">
    <source>
        <dbReference type="ARBA" id="ARBA00023268"/>
    </source>
</evidence>
<evidence type="ECO:0000313" key="10">
    <source>
        <dbReference type="Proteomes" id="UP000054383"/>
    </source>
</evidence>
<name>A0A0U1LKX2_TALIS</name>
<keyword evidence="2" id="KW-0597">Phosphoprotein</keyword>
<dbReference type="PANTHER" id="PTHR43775">
    <property type="entry name" value="FATTY ACID SYNTHASE"/>
    <property type="match status" value="1"/>
</dbReference>
<dbReference type="InterPro" id="IPR029063">
    <property type="entry name" value="SAM-dependent_MTases_sf"/>
</dbReference>
<dbReference type="Gene3D" id="3.40.50.720">
    <property type="entry name" value="NAD(P)-binding Rossmann-like Domain"/>
    <property type="match status" value="1"/>
</dbReference>
<feature type="domain" description="Ketosynthase family 3 (KS3)" evidence="7">
    <location>
        <begin position="3"/>
        <end position="425"/>
    </location>
</feature>
<dbReference type="SMART" id="SM00827">
    <property type="entry name" value="PKS_AT"/>
    <property type="match status" value="1"/>
</dbReference>
<dbReference type="InterPro" id="IPR020807">
    <property type="entry name" value="PKS_DH"/>
</dbReference>
<keyword evidence="4" id="KW-0511">Multifunctional enzyme</keyword>
<dbReference type="InterPro" id="IPR042104">
    <property type="entry name" value="PKS_dehydratase_sf"/>
</dbReference>
<dbReference type="InterPro" id="IPR036736">
    <property type="entry name" value="ACP-like_sf"/>
</dbReference>
<dbReference type="SUPFAM" id="SSF55048">
    <property type="entry name" value="Probable ACP-binding domain of malonyl-CoA ACP transacylase"/>
    <property type="match status" value="1"/>
</dbReference>
<keyword evidence="1" id="KW-0596">Phosphopantetheine</keyword>
<dbReference type="GO" id="GO:0031177">
    <property type="term" value="F:phosphopantetheine binding"/>
    <property type="evidence" value="ECO:0007669"/>
    <property type="project" value="InterPro"/>
</dbReference>
<dbReference type="InterPro" id="IPR020806">
    <property type="entry name" value="PKS_PP-bd"/>
</dbReference>
<dbReference type="Pfam" id="PF00550">
    <property type="entry name" value="PP-binding"/>
    <property type="match status" value="1"/>
</dbReference>
<dbReference type="CDD" id="cd00833">
    <property type="entry name" value="PKS"/>
    <property type="match status" value="1"/>
</dbReference>
<dbReference type="SMART" id="SM00822">
    <property type="entry name" value="PKS_KR"/>
    <property type="match status" value="1"/>
</dbReference>
<dbReference type="Gene3D" id="1.10.1200.10">
    <property type="entry name" value="ACP-like"/>
    <property type="match status" value="1"/>
</dbReference>
<dbReference type="GO" id="GO:0004312">
    <property type="term" value="F:fatty acid synthase activity"/>
    <property type="evidence" value="ECO:0007669"/>
    <property type="project" value="TreeGrafter"/>
</dbReference>
<feature type="domain" description="PKS/mFAS DH" evidence="8">
    <location>
        <begin position="900"/>
        <end position="1191"/>
    </location>
</feature>
<dbReference type="Pfam" id="PF08659">
    <property type="entry name" value="KR"/>
    <property type="match status" value="1"/>
</dbReference>
<dbReference type="InterPro" id="IPR057326">
    <property type="entry name" value="KR_dom"/>
</dbReference>
<dbReference type="SUPFAM" id="SSF52151">
    <property type="entry name" value="FabD/lysophospholipase-like"/>
    <property type="match status" value="1"/>
</dbReference>
<evidence type="ECO:0000259" key="7">
    <source>
        <dbReference type="PROSITE" id="PS52004"/>
    </source>
</evidence>
<dbReference type="Pfam" id="PF21089">
    <property type="entry name" value="PKS_DH_N"/>
    <property type="match status" value="1"/>
</dbReference>
<dbReference type="Pfam" id="PF00698">
    <property type="entry name" value="Acyl_transf_1"/>
    <property type="match status" value="1"/>
</dbReference>
<dbReference type="Proteomes" id="UP000054383">
    <property type="component" value="Unassembled WGS sequence"/>
</dbReference>
<dbReference type="OMA" id="KERCETH"/>
<dbReference type="GO" id="GO:0044550">
    <property type="term" value="P:secondary metabolite biosynthetic process"/>
    <property type="evidence" value="ECO:0007669"/>
    <property type="project" value="TreeGrafter"/>
</dbReference>
<evidence type="ECO:0000256" key="3">
    <source>
        <dbReference type="ARBA" id="ARBA00022679"/>
    </source>
</evidence>
<feature type="active site" description="Proton acceptor; for dehydratase activity" evidence="5">
    <location>
        <position position="932"/>
    </location>
</feature>
<keyword evidence="10" id="KW-1185">Reference proteome</keyword>
<dbReference type="InterPro" id="IPR049900">
    <property type="entry name" value="PKS_mFAS_DH"/>
</dbReference>
<dbReference type="Pfam" id="PF08242">
    <property type="entry name" value="Methyltransf_12"/>
    <property type="match status" value="1"/>
</dbReference>
<dbReference type="SMART" id="SM00823">
    <property type="entry name" value="PKS_PP"/>
    <property type="match status" value="1"/>
</dbReference>
<feature type="region of interest" description="C-terminal hotdog fold" evidence="5">
    <location>
        <begin position="1045"/>
        <end position="1191"/>
    </location>
</feature>
<reference evidence="9 10" key="1">
    <citation type="submission" date="2015-04" db="EMBL/GenBank/DDBJ databases">
        <authorList>
            <person name="Syromyatnikov M.Y."/>
            <person name="Popov V.N."/>
        </authorList>
    </citation>
    <scope>NUCLEOTIDE SEQUENCE [LARGE SCALE GENOMIC DNA]</scope>
    <source>
        <strain evidence="9">WF-38-12</strain>
    </source>
</reference>
<keyword evidence="3" id="KW-0808">Transferase</keyword>
<dbReference type="OrthoDB" id="329835at2759"/>
<dbReference type="Pfam" id="PF14765">
    <property type="entry name" value="PS-DH"/>
    <property type="match status" value="1"/>
</dbReference>
<dbReference type="SMART" id="SM00825">
    <property type="entry name" value="PKS_KS"/>
    <property type="match status" value="1"/>
</dbReference>
<dbReference type="InterPro" id="IPR036291">
    <property type="entry name" value="NAD(P)-bd_dom_sf"/>
</dbReference>
<dbReference type="GO" id="GO:0006633">
    <property type="term" value="P:fatty acid biosynthetic process"/>
    <property type="evidence" value="ECO:0007669"/>
    <property type="project" value="InterPro"/>
</dbReference>
<dbReference type="Gene3D" id="3.40.47.10">
    <property type="match status" value="1"/>
</dbReference>
<dbReference type="InterPro" id="IPR018201">
    <property type="entry name" value="Ketoacyl_synth_AS"/>
</dbReference>
<dbReference type="InterPro" id="IPR049551">
    <property type="entry name" value="PKS_DH_C"/>
</dbReference>
<dbReference type="InterPro" id="IPR001227">
    <property type="entry name" value="Ac_transferase_dom_sf"/>
</dbReference>
<dbReference type="Pfam" id="PF00109">
    <property type="entry name" value="ketoacyl-synt"/>
    <property type="match status" value="1"/>
</dbReference>
<dbReference type="PANTHER" id="PTHR43775:SF37">
    <property type="entry name" value="SI:DKEY-61P9.11"/>
    <property type="match status" value="1"/>
</dbReference>
<dbReference type="PROSITE" id="PS00606">
    <property type="entry name" value="KS3_1"/>
    <property type="match status" value="1"/>
</dbReference>
<dbReference type="InterPro" id="IPR014031">
    <property type="entry name" value="Ketoacyl_synth_C"/>
</dbReference>
<dbReference type="PROSITE" id="PS52004">
    <property type="entry name" value="KS3_2"/>
    <property type="match status" value="1"/>
</dbReference>
<accession>A0A0U1LKX2</accession>
<organism evidence="9 10">
    <name type="scientific">Talaromyces islandicus</name>
    <name type="common">Penicillium islandicum</name>
    <dbReference type="NCBI Taxonomy" id="28573"/>
    <lineage>
        <taxon>Eukaryota</taxon>
        <taxon>Fungi</taxon>
        <taxon>Dikarya</taxon>
        <taxon>Ascomycota</taxon>
        <taxon>Pezizomycotina</taxon>
        <taxon>Eurotiomycetes</taxon>
        <taxon>Eurotiomycetidae</taxon>
        <taxon>Eurotiales</taxon>
        <taxon>Trichocomaceae</taxon>
        <taxon>Talaromyces</taxon>
        <taxon>Talaromyces sect. Islandici</taxon>
    </lineage>
</organism>
<proteinExistence type="predicted"/>
<dbReference type="Gene3D" id="3.10.129.110">
    <property type="entry name" value="Polyketide synthase dehydratase"/>
    <property type="match status" value="1"/>
</dbReference>
<evidence type="ECO:0000256" key="1">
    <source>
        <dbReference type="ARBA" id="ARBA00022450"/>
    </source>
</evidence>
<dbReference type="InterPro" id="IPR020841">
    <property type="entry name" value="PKS_Beta-ketoAc_synthase_dom"/>
</dbReference>
<dbReference type="SUPFAM" id="SSF47336">
    <property type="entry name" value="ACP-like"/>
    <property type="match status" value="1"/>
</dbReference>
<dbReference type="InterPro" id="IPR016035">
    <property type="entry name" value="Acyl_Trfase/lysoPLipase"/>
</dbReference>
<evidence type="ECO:0000259" key="8">
    <source>
        <dbReference type="PROSITE" id="PS52019"/>
    </source>
</evidence>
<dbReference type="PROSITE" id="PS52019">
    <property type="entry name" value="PKS_MFAS_DH"/>
    <property type="match status" value="1"/>
</dbReference>
<dbReference type="EMBL" id="CVMT01000001">
    <property type="protein sequence ID" value="CRG83422.1"/>
    <property type="molecule type" value="Genomic_DNA"/>
</dbReference>
<dbReference type="Gene3D" id="3.30.70.3290">
    <property type="match status" value="1"/>
</dbReference>
<dbReference type="InterPro" id="IPR016036">
    <property type="entry name" value="Malonyl_transacylase_ACP-bd"/>
</dbReference>
<feature type="active site" description="Proton donor; for dehydratase activity" evidence="5">
    <location>
        <position position="1109"/>
    </location>
</feature>
<evidence type="ECO:0000256" key="5">
    <source>
        <dbReference type="PROSITE-ProRule" id="PRU01363"/>
    </source>
</evidence>
<dbReference type="SUPFAM" id="SSF51735">
    <property type="entry name" value="NAD(P)-binding Rossmann-fold domains"/>
    <property type="match status" value="1"/>
</dbReference>
<dbReference type="InterPro" id="IPR050091">
    <property type="entry name" value="PKS_NRPS_Biosynth_Enz"/>
</dbReference>
<dbReference type="InterPro" id="IPR014043">
    <property type="entry name" value="Acyl_transferase_dom"/>
</dbReference>
<dbReference type="InterPro" id="IPR049552">
    <property type="entry name" value="PKS_DH_N"/>
</dbReference>
<dbReference type="SUPFAM" id="SSF53335">
    <property type="entry name" value="S-adenosyl-L-methionine-dependent methyltransferases"/>
    <property type="match status" value="1"/>
</dbReference>
<evidence type="ECO:0000256" key="2">
    <source>
        <dbReference type="ARBA" id="ARBA00022553"/>
    </source>
</evidence>
<dbReference type="InterPro" id="IPR013217">
    <property type="entry name" value="Methyltransf_12"/>
</dbReference>
<dbReference type="InterPro" id="IPR014030">
    <property type="entry name" value="Ketoacyl_synth_N"/>
</dbReference>
<dbReference type="Gene3D" id="3.40.366.10">
    <property type="entry name" value="Malonyl-Coenzyme A Acyl Carrier Protein, domain 2"/>
    <property type="match status" value="1"/>
</dbReference>
<dbReference type="STRING" id="28573.A0A0U1LKX2"/>
<dbReference type="Pfam" id="PF02801">
    <property type="entry name" value="Ketoacyl-synt_C"/>
    <property type="match status" value="1"/>
</dbReference>
<dbReference type="GO" id="GO:0004315">
    <property type="term" value="F:3-oxoacyl-[acyl-carrier-protein] synthase activity"/>
    <property type="evidence" value="ECO:0007669"/>
    <property type="project" value="InterPro"/>
</dbReference>
<dbReference type="SUPFAM" id="SSF53901">
    <property type="entry name" value="Thiolase-like"/>
    <property type="match status" value="1"/>
</dbReference>
<dbReference type="Pfam" id="PF16197">
    <property type="entry name" value="KAsynt_C_assoc"/>
    <property type="match status" value="1"/>
</dbReference>
<protein>
    <submittedName>
        <fullName evidence="9">Uncharacterized protein</fullName>
    </submittedName>
</protein>
<dbReference type="InterPro" id="IPR032821">
    <property type="entry name" value="PKS_assoc"/>
</dbReference>
<dbReference type="InterPro" id="IPR016039">
    <property type="entry name" value="Thiolase-like"/>
</dbReference>
<feature type="region of interest" description="N-terminal hotdog fold" evidence="5">
    <location>
        <begin position="900"/>
        <end position="1033"/>
    </location>
</feature>
<gene>
    <name evidence="9" type="ORF">PISL3812_00773</name>
</gene>
<sequence>MNKHPVAICGVALRLPGDINSTEKLWNALRDKQDMRGLVPASRYSRTGFDSSLGSKGAIKTQHGYFLNEDVSAFDSSQFSLTEDEVKRTDPQQRLLLEVVAECFENAGETSYRGRDIACYVGAFAEDWLQIQSREDQHIGGYVMGGQIDLMLANRVSYEYDLRGPSMVIKTGCSASLIALHQACAALRMDDCDGAVVAGANLILGPSLTAAMASEGILSPEGSCKTFDAKADGFARGEAITAVYLQRLDRAMENRLPIRAIITNSGTNSDGRSQGLLQPSSEAQLSLMRKVHGAIGSDPNRTAFVECHGTGTPTGDPIEAAAVGQVFGNSSSSRKGIYIGSIKPNVGHSEGASGISSLLKAVLMLEKGMIVPNIKFDSPNPKIEFERFGLQVPREVLPWPRDRDMRVAINSFGIGGSNAHVIVEHPYTHLSGLITGSCRSRVDIRAPQLLLLSASTQHSVQEMSNQYKAYVDEHDLDSLPDVAYTLAVRREHRQHRTFAVFHGDKDGLTLARTRKAPSTPPRITMIFTGQGAQWAQMGHELLKDSPEFLKAIKDMDKILLSLKIPPKWSIESELGKPLGTSQVNRAEISQPLCTALQVALVRMLVAAEVKPQAVAGHSSGEIAAAYAACLVTMEEAIIIAYYRGLVTNYQTLNGGMAAIGLGSETARKYLRPGVVIACENSPSSTTISGSSGTLDAVLEDIKRHHNDVLARRLKVDMAYHSHHMHDLSHKYVEMLRTELESRGQQPSQYLAQLVPMFSSVNNEVILCREALSPEYWSANLTSPVRFSSTVSNMLREQKNNIFLEIGPHSALSGPLREICASVGVSNNYCPTLIRSSHSTRSVLTAFGTLYQHDIPIKWDTIIPDGEVVTDLPVYPWNHSAQHWYESRTSQEWRMRKFGHHELLGLRVPQTTNKDPSWRVVLNIEDVPWLVDHQVNGDIVFPFAGYASMAGEAFRQIGTSGEPGYRVQKVKIITAMVLDETKPLEIVTTLRARPNLRSDFGTPDQVFEFAIASYMGSTWIQHCTGQVGAPRAQSTMPDITAVETLPRKVAIKTWYSELSRLGLQYGPSFRKVQTLKTSTKGMLAVASISNSPELREQKSHEKAIHATSIDAGLQVGIAAFSKGLCRNLTKPRVPVAIEELEVLADTPSSIDFTASYSRVDELISIDGIDKDGRSCLHLRGLKLKELGDHADLADDDTYGAARLEWVVDYDFQKVSSLVKVPPSVNRDKEIIEELTLLCVVESVELLEGLAPAEPYLVTYRQWLERVANEALSNQHPVLKNTRDLVSISKEERESKISQLCIKARASPLTSAFAEGTMRIRENIRQLFTGEADALELLLQENNLARIYDSISFDYADFISTLSDTVPNLCILEIGAGTGGTTELILRGMQQAPGQFPRYTQYTFSDISAGFFPKARERFAGVPNMDFKVFDISQDPIQQGFEPDSYDLILAANVVHATPNLSQTLKNLYPLLKTGGKLVLTEFCTYFRAPNYIYGNFVGWWLGEDDDRKWEPYVDTDRWDRELKSTGFSGATDVIFDAEKPFQYCATIVARKPADAGGQLTNRVSILCDKPEAALNRALLEDLTRKGFDATISSLPLASDLEGDIIATLDLEEAFFENITEDKFALFQNLCRTLNGRNILWLMPPAQINCGNPRSSQSLGLLRSVRSELDISITTLEVDPSISDIHSFILGVLSKIRTQSDSGILAADREFAVHDNTLKVGRYRPFNVHEEDYFKDLRNASPTADPRANGNFPNTHGHSEHLHNGHRNQVCGSYYVNDTPLLNLDVDTSSSNSKVPGENGHSEHVQNSILQPAMNGSNAFNEDSLLQFNPDAAYLITGGLGGLGRAISVWLAERGAREIVFLSPSAGIKPDDQDFFTELQSMGCIPVAVRGLAQNKEDVEQAAASAKFPIKGVLHLAMKLRDAAVIDMTYDQLKTVTMPKVDGTWNLHGQFGDSLDFFVMASSLSTVLNQPGQGNYNAANTFMESFCQYRHSLGLPASVLNICPIEGVGYVAENSDARRKLKSQGHWFLDERALLEFLELAIVNSRPAETPNANGTSTRDGRRPLVNNSHIVMGLRSAVRLDDPSNRTTWRRDRRMGAYHNAVNQDSSLASLQASGRGELKEFLNRATNEPDLLKEQASKAYLGQEIGKKIFSFIMRPEDEIDMSLSLVQVGLDSLMAIELRRWWKQTFGVDISVLEIMNCGTISGMGEVAAEGLRKKLVELE</sequence>